<proteinExistence type="predicted"/>
<dbReference type="PROSITE" id="PS50222">
    <property type="entry name" value="EF_HAND_2"/>
    <property type="match status" value="1"/>
</dbReference>
<reference evidence="5" key="1">
    <citation type="submission" date="2023-01" db="EMBL/GenBank/DDBJ databases">
        <title>Metagenome sequencing of chrysophaentin producing Chrysophaeum taylorii.</title>
        <authorList>
            <person name="Davison J."/>
            <person name="Bewley C."/>
        </authorList>
    </citation>
    <scope>NUCLEOTIDE SEQUENCE</scope>
    <source>
        <strain evidence="5">NIES-1699</strain>
    </source>
</reference>
<dbReference type="InterPro" id="IPR032675">
    <property type="entry name" value="LRR_dom_sf"/>
</dbReference>
<evidence type="ECO:0000313" key="5">
    <source>
        <dbReference type="EMBL" id="KAJ8603613.1"/>
    </source>
</evidence>
<dbReference type="InterPro" id="IPR050216">
    <property type="entry name" value="LRR_domain-containing"/>
</dbReference>
<dbReference type="InterPro" id="IPR002048">
    <property type="entry name" value="EF_hand_dom"/>
</dbReference>
<dbReference type="PANTHER" id="PTHR48051">
    <property type="match status" value="1"/>
</dbReference>
<dbReference type="SUPFAM" id="SSF52058">
    <property type="entry name" value="L domain-like"/>
    <property type="match status" value="2"/>
</dbReference>
<dbReference type="Gene3D" id="3.80.10.10">
    <property type="entry name" value="Ribonuclease Inhibitor"/>
    <property type="match status" value="3"/>
</dbReference>
<dbReference type="GO" id="GO:0005737">
    <property type="term" value="C:cytoplasm"/>
    <property type="evidence" value="ECO:0007669"/>
    <property type="project" value="TreeGrafter"/>
</dbReference>
<accession>A0AAD7UEY8</accession>
<dbReference type="InterPro" id="IPR055414">
    <property type="entry name" value="LRR_R13L4/SHOC2-like"/>
</dbReference>
<dbReference type="EMBL" id="JAQMWT010000348">
    <property type="protein sequence ID" value="KAJ8603613.1"/>
    <property type="molecule type" value="Genomic_DNA"/>
</dbReference>
<feature type="domain" description="EF-hand" evidence="4">
    <location>
        <begin position="169"/>
        <end position="204"/>
    </location>
</feature>
<dbReference type="InterPro" id="IPR001611">
    <property type="entry name" value="Leu-rich_rpt"/>
</dbReference>
<feature type="coiled-coil region" evidence="3">
    <location>
        <begin position="1483"/>
        <end position="1517"/>
    </location>
</feature>
<keyword evidence="1" id="KW-0433">Leucine-rich repeat</keyword>
<dbReference type="Pfam" id="PF13855">
    <property type="entry name" value="LRR_8"/>
    <property type="match status" value="2"/>
</dbReference>
<dbReference type="PANTHER" id="PTHR48051:SF1">
    <property type="entry name" value="RAS SUPPRESSOR PROTEIN 1"/>
    <property type="match status" value="1"/>
</dbReference>
<dbReference type="Proteomes" id="UP001230188">
    <property type="component" value="Unassembled WGS sequence"/>
</dbReference>
<name>A0AAD7UEY8_9STRA</name>
<evidence type="ECO:0000256" key="1">
    <source>
        <dbReference type="ARBA" id="ARBA00022614"/>
    </source>
</evidence>
<comment type="caution">
    <text evidence="5">The sequence shown here is derived from an EMBL/GenBank/DDBJ whole genome shotgun (WGS) entry which is preliminary data.</text>
</comment>
<dbReference type="Pfam" id="PF23598">
    <property type="entry name" value="LRR_14"/>
    <property type="match status" value="1"/>
</dbReference>
<protein>
    <recommendedName>
        <fullName evidence="4">EF-hand domain-containing protein</fullName>
    </recommendedName>
</protein>
<evidence type="ECO:0000259" key="4">
    <source>
        <dbReference type="PROSITE" id="PS50222"/>
    </source>
</evidence>
<evidence type="ECO:0000256" key="2">
    <source>
        <dbReference type="ARBA" id="ARBA00022737"/>
    </source>
</evidence>
<sequence length="1639" mass="185654">MGVEEQQAAAPEALPRIRVPIPAARDLRALKINFNDLRRSAGSYVLARRALRKAEDDQTSRRMRRLEAERRVDPQKRELANIVRMSTMIGGPSLCNIHEAFAKHKKNELLLDNKPPPPKQQQQIAAENKTLAPIVRQRAMTPEERERRTQILELAASRSRDAAARALVKEERRIREVFIAADQQSSGTIDRLQFRSALSSLGFVLETSKERPAGAIVLARATEEEWWDVATRSSHSPLAEIWDVTLVVKRVCDAFEANRASRERERESCERLAMLAEEAAEWEKREHHLMHAEDLRTNEALRARLFWGNKLPPPFDPVPRPLAPAPPPWRVDGATGRPCEPPALRACAATARSHRAFFTHAYVCNEEGIEDAPAALCLTLHLQLGLTSLRLPRNKLRAVSTPGFNPQLTCRTFKMLTELNCSRNQIAELPFDIGLCDKLARVDLQNNALHALPASFVRIESLVDLNLRHNNFSELPDDICSLKSLQTLNVADNLLVRVPSTLPRLYELRALHLSGNGLTSLAVLPPLYEVANTRVEGADAWQARVEPVSRHAYFVNLETRMIQRLLPAVLGRSRARRKAADKLEKEMEGEEEDKNNDDAEGVVAEVGSERYNRQRQRLAHRGVHEWSFEWSESENKNLYSNAVTGEIVALMPEALDTWAKLQKLTELRLDRNRLRDLPDGLTRLASLATLVARENYIRTLPENFGRLKKLKVLNVAENELSTLPESMSELSTTLELLVIQANRFEKLPAFLGRLGGLKKLRAGHNSLTTLPYELGFAESLEELQVYDNPLDADWYANINDLPKLKWQCRQKFWSIQNGVLPTVETTHVSICDEVVESTPAHKVRIDALVDSARSAGTLELQLQGVREIPGAVVERGKTRDKDEWFHPKLEGMHTLKLNMNAFETGVPLITKSLGRLRVLWLKECSLTRLDENVDHLQGLLELDLEGNQIYELPRTFTRLRRLERLNLAKNRLQALPADIGQCAALERLDLAMNRVERLPEESFTKLKNLTELSLASNALFTLPVLSPGLSKLTKLNVDANDLRALPARLGELPLASLRASHNRLEWLSPDIFGPRTTSTLEYLGIASNNLLELPSCVPGCSRLKSLQVEYNPLRNPPPELVSQGMAVLQQYCELRDARIEAFEQLLADYDLEFDSGHLAPEAYNVLTGRTGFLTPDDLAAFDKAVDAYLNGPYYTNPSTDVEIVERVDRVRHEREHVFYNAMLQALINVLRDQLDVKNNNNATTTTTGGGRGNNSYAQNNNNRLFGCGVLIETTRPWGRKGSEVGAYALSLDALVSPSGARQFVREPRPPLFELVKRRLPASIFDYTLEVLKDAITKYEGPYGTVAQLDKVEYERCECVDERGRTKGHAKCVLPSVVVVKTIYTVGEAQRRVQEEDAIRAAWVKTCEAIDGALETTKLGKLMARQEMFRRQRDQGHIIQSLRRVVQDKQKLVKRAVEYYQAAIHRKQSFEDGGAYHFHRLETNAEAQNLVASATAELEARKQELKDTERELSEVKALGKIKKELQLQRIALDLKQKYCVLEYEKIVDANRRRAFENEWRRPWDGDEGADYKAWYMKNTASLHAGLGPWTLPRWVAKLLPVQKEEDEDVGKEEVFDYDWVGTDNMDLFANDMYSAFEDEQ</sequence>
<keyword evidence="6" id="KW-1185">Reference proteome</keyword>
<evidence type="ECO:0000313" key="6">
    <source>
        <dbReference type="Proteomes" id="UP001230188"/>
    </source>
</evidence>
<keyword evidence="3" id="KW-0175">Coiled coil</keyword>
<dbReference type="SMART" id="SM00369">
    <property type="entry name" value="LRR_TYP"/>
    <property type="match status" value="13"/>
</dbReference>
<gene>
    <name evidence="5" type="ORF">CTAYLR_004843</name>
</gene>
<dbReference type="SMART" id="SM00364">
    <property type="entry name" value="LRR_BAC"/>
    <property type="match status" value="15"/>
</dbReference>
<dbReference type="PROSITE" id="PS51450">
    <property type="entry name" value="LRR"/>
    <property type="match status" value="3"/>
</dbReference>
<keyword evidence="2" id="KW-0677">Repeat</keyword>
<organism evidence="5 6">
    <name type="scientific">Chrysophaeum taylorii</name>
    <dbReference type="NCBI Taxonomy" id="2483200"/>
    <lineage>
        <taxon>Eukaryota</taxon>
        <taxon>Sar</taxon>
        <taxon>Stramenopiles</taxon>
        <taxon>Ochrophyta</taxon>
        <taxon>Pelagophyceae</taxon>
        <taxon>Pelagomonadales</taxon>
        <taxon>Pelagomonadaceae</taxon>
        <taxon>Chrysophaeum</taxon>
    </lineage>
</organism>
<evidence type="ECO:0000256" key="3">
    <source>
        <dbReference type="SAM" id="Coils"/>
    </source>
</evidence>
<feature type="coiled-coil region" evidence="3">
    <location>
        <begin position="573"/>
        <end position="600"/>
    </location>
</feature>
<dbReference type="GO" id="GO:0005509">
    <property type="term" value="F:calcium ion binding"/>
    <property type="evidence" value="ECO:0007669"/>
    <property type="project" value="InterPro"/>
</dbReference>
<dbReference type="InterPro" id="IPR003591">
    <property type="entry name" value="Leu-rich_rpt_typical-subtyp"/>
</dbReference>